<dbReference type="EMBL" id="LAPV01000192">
    <property type="protein sequence ID" value="KKC31324.1"/>
    <property type="molecule type" value="Genomic_DNA"/>
</dbReference>
<dbReference type="STRING" id="728005.SAMN04488059_11420"/>
<feature type="transmembrane region" description="Helical" evidence="1">
    <location>
        <begin position="149"/>
        <end position="175"/>
    </location>
</feature>
<feature type="transmembrane region" description="Helical" evidence="1">
    <location>
        <begin position="293"/>
        <end position="313"/>
    </location>
</feature>
<feature type="transmembrane region" description="Helical" evidence="1">
    <location>
        <begin position="195"/>
        <end position="215"/>
    </location>
</feature>
<feature type="transmembrane region" description="Helical" evidence="1">
    <location>
        <begin position="118"/>
        <end position="137"/>
    </location>
</feature>
<reference evidence="2 4" key="1">
    <citation type="submission" date="2015-03" db="EMBL/GenBank/DDBJ databases">
        <authorList>
            <person name="Lepp D."/>
            <person name="Hassan Y.I."/>
            <person name="Li X.-Z."/>
            <person name="Zhou T."/>
        </authorList>
    </citation>
    <scope>NUCLEOTIDE SEQUENCE [LARGE SCALE GENOMIC DNA]</scope>
    <source>
        <strain evidence="2 4">Cr7-05</strain>
    </source>
</reference>
<evidence type="ECO:0000313" key="4">
    <source>
        <dbReference type="Proteomes" id="UP000033519"/>
    </source>
</evidence>
<reference evidence="3 5" key="2">
    <citation type="submission" date="2016-10" db="EMBL/GenBank/DDBJ databases">
        <authorList>
            <person name="de Groot N.N."/>
        </authorList>
    </citation>
    <scope>NUCLEOTIDE SEQUENCE [LARGE SCALE GENOMIC DNA]</scope>
    <source>
        <strain evidence="3 5">CGMCC 1.10210</strain>
    </source>
</reference>
<dbReference type="PATRIC" id="fig|728005.3.peg.2400"/>
<feature type="transmembrane region" description="Helical" evidence="1">
    <location>
        <begin position="227"/>
        <end position="247"/>
    </location>
</feature>
<keyword evidence="1" id="KW-0812">Transmembrane</keyword>
<feature type="transmembrane region" description="Helical" evidence="1">
    <location>
        <begin position="12"/>
        <end position="34"/>
    </location>
</feature>
<accession>A0A0F5PU30</accession>
<gene>
    <name evidence="3" type="ORF">SAMN04488059_11420</name>
    <name evidence="2" type="ORF">WH91_20300</name>
</gene>
<keyword evidence="1" id="KW-1133">Transmembrane helix</keyword>
<name>A0A0F5PU30_9HYPH</name>
<proteinExistence type="predicted"/>
<organism evidence="3 5">
    <name type="scientific">Devosia psychrophila</name>
    <dbReference type="NCBI Taxonomy" id="728005"/>
    <lineage>
        <taxon>Bacteria</taxon>
        <taxon>Pseudomonadati</taxon>
        <taxon>Pseudomonadota</taxon>
        <taxon>Alphaproteobacteria</taxon>
        <taxon>Hyphomicrobiales</taxon>
        <taxon>Devosiaceae</taxon>
        <taxon>Devosia</taxon>
    </lineage>
</organism>
<dbReference type="RefSeq" id="WP_046172815.1">
    <property type="nucleotide sequence ID" value="NZ_FOMB01000014.1"/>
</dbReference>
<evidence type="ECO:0000313" key="3">
    <source>
        <dbReference type="EMBL" id="SFC90103.1"/>
    </source>
</evidence>
<feature type="transmembrane region" description="Helical" evidence="1">
    <location>
        <begin position="46"/>
        <end position="72"/>
    </location>
</feature>
<evidence type="ECO:0000256" key="1">
    <source>
        <dbReference type="SAM" id="Phobius"/>
    </source>
</evidence>
<dbReference type="OrthoDB" id="5245199at2"/>
<feature type="transmembrane region" description="Helical" evidence="1">
    <location>
        <begin position="84"/>
        <end position="112"/>
    </location>
</feature>
<dbReference type="Proteomes" id="UP000182258">
    <property type="component" value="Unassembled WGS sequence"/>
</dbReference>
<feature type="transmembrane region" description="Helical" evidence="1">
    <location>
        <begin position="253"/>
        <end position="272"/>
    </location>
</feature>
<evidence type="ECO:0008006" key="6">
    <source>
        <dbReference type="Google" id="ProtNLM"/>
    </source>
</evidence>
<dbReference type="EMBL" id="FOMB01000014">
    <property type="protein sequence ID" value="SFC90103.1"/>
    <property type="molecule type" value="Genomic_DNA"/>
</dbReference>
<keyword evidence="1" id="KW-0472">Membrane</keyword>
<evidence type="ECO:0000313" key="2">
    <source>
        <dbReference type="EMBL" id="KKC31324.1"/>
    </source>
</evidence>
<dbReference type="AlphaFoldDB" id="A0A0F5PU30"/>
<dbReference type="Proteomes" id="UP000033519">
    <property type="component" value="Unassembled WGS sequence"/>
</dbReference>
<feature type="transmembrane region" description="Helical" evidence="1">
    <location>
        <begin position="375"/>
        <end position="394"/>
    </location>
</feature>
<protein>
    <recommendedName>
        <fullName evidence="6">Transmembrane protein</fullName>
    </recommendedName>
</protein>
<keyword evidence="4" id="KW-1185">Reference proteome</keyword>
<sequence>MPGASLSRWTLTYFAVALVCLVAAEALMASGFGYPGTSIEAPEVLILVHLVAIGWLSLLLCGALFQFVPVLVASPLLGETLAPVALVTIVAGLLLLMSGFASMAGIVTLPLATLPLGGLLLIGGFAAVILSLGRTLWAARPLALPARFVAAGLVALASTAILGETFALTLTGFLGGEAAVSLLLNGVPLHALLGLGGWLTFTAMGVSYRLLAMFMLAPETDRVSTRLVLIAGTATLVLIASAIPFAISASAGLSGMLLAAAVTGLCALGVYGSDVITLYRRRKRRNIELNARAAIGAFAALFAAAILLLALLATGQLQARIGALTYLFAFGWLSGLGLAKLYKIIAFLTWLECFAPVLGKRQTPRVQDLVDEARARPWFGVYYVAVGSATFGLLVDLPLAFRLCAGIQLLATLAIARHFYRSRALLNVQPDLRRGFSRPHLFLSPPAERKLR</sequence>
<evidence type="ECO:0000313" key="5">
    <source>
        <dbReference type="Proteomes" id="UP000182258"/>
    </source>
</evidence>